<evidence type="ECO:0000256" key="5">
    <source>
        <dbReference type="ARBA" id="ARBA00021006"/>
    </source>
</evidence>
<evidence type="ECO:0000256" key="3">
    <source>
        <dbReference type="ARBA" id="ARBA00009025"/>
    </source>
</evidence>
<proteinExistence type="inferred from homology"/>
<evidence type="ECO:0000256" key="1">
    <source>
        <dbReference type="ARBA" id="ARBA00003257"/>
    </source>
</evidence>
<keyword evidence="10" id="KW-0249">Electron transport</keyword>
<dbReference type="EMBL" id="MW848816">
    <property type="protein sequence ID" value="QVT15622.1"/>
    <property type="molecule type" value="Genomic_DNA"/>
</dbReference>
<evidence type="ECO:0000256" key="10">
    <source>
        <dbReference type="ARBA" id="ARBA00022982"/>
    </source>
</evidence>
<evidence type="ECO:0000256" key="13">
    <source>
        <dbReference type="ARBA" id="ARBA00023075"/>
    </source>
</evidence>
<organism evidence="21">
    <name type="scientific">Simocephalus sibiricus</name>
    <dbReference type="NCBI Taxonomy" id="1472266"/>
    <lineage>
        <taxon>Eukaryota</taxon>
        <taxon>Metazoa</taxon>
        <taxon>Ecdysozoa</taxon>
        <taxon>Arthropoda</taxon>
        <taxon>Crustacea</taxon>
        <taxon>Branchiopoda</taxon>
        <taxon>Diplostraca</taxon>
        <taxon>Cladocera</taxon>
        <taxon>Anomopoda</taxon>
        <taxon>Daphniidae</taxon>
        <taxon>Simocephalus</taxon>
    </lineage>
</organism>
<feature type="transmembrane region" description="Helical" evidence="18">
    <location>
        <begin position="239"/>
        <end position="260"/>
    </location>
</feature>
<evidence type="ECO:0000256" key="9">
    <source>
        <dbReference type="ARBA" id="ARBA00022967"/>
    </source>
</evidence>
<keyword evidence="9" id="KW-1278">Translocase</keyword>
<feature type="transmembrane region" description="Helical" evidence="18">
    <location>
        <begin position="105"/>
        <end position="127"/>
    </location>
</feature>
<dbReference type="GO" id="GO:0008137">
    <property type="term" value="F:NADH dehydrogenase (ubiquinone) activity"/>
    <property type="evidence" value="ECO:0007669"/>
    <property type="project" value="UniProtKB-EC"/>
</dbReference>
<dbReference type="GO" id="GO:0003954">
    <property type="term" value="F:NADH dehydrogenase activity"/>
    <property type="evidence" value="ECO:0007669"/>
    <property type="project" value="TreeGrafter"/>
</dbReference>
<feature type="domain" description="NADH:ubiquinone oxidoreductase chain 4 N-terminal" evidence="20">
    <location>
        <begin position="1"/>
        <end position="97"/>
    </location>
</feature>
<evidence type="ECO:0000256" key="6">
    <source>
        <dbReference type="ARBA" id="ARBA00022448"/>
    </source>
</evidence>
<evidence type="ECO:0000256" key="11">
    <source>
        <dbReference type="ARBA" id="ARBA00022989"/>
    </source>
</evidence>
<evidence type="ECO:0000256" key="7">
    <source>
        <dbReference type="ARBA" id="ARBA00022660"/>
    </source>
</evidence>
<feature type="transmembrane region" description="Helical" evidence="18">
    <location>
        <begin position="364"/>
        <end position="397"/>
    </location>
</feature>
<dbReference type="EC" id="7.1.1.2" evidence="4"/>
<evidence type="ECO:0000256" key="8">
    <source>
        <dbReference type="ARBA" id="ARBA00022692"/>
    </source>
</evidence>
<dbReference type="Pfam" id="PF00361">
    <property type="entry name" value="Proton_antipo_M"/>
    <property type="match status" value="1"/>
</dbReference>
<comment type="similarity">
    <text evidence="3">Belongs to the complex I subunit 4 family.</text>
</comment>
<feature type="transmembrane region" description="Helical" evidence="18">
    <location>
        <begin position="7"/>
        <end position="32"/>
    </location>
</feature>
<feature type="transmembrane region" description="Helical" evidence="18">
    <location>
        <begin position="418"/>
        <end position="438"/>
    </location>
</feature>
<evidence type="ECO:0000256" key="15">
    <source>
        <dbReference type="ARBA" id="ARBA00023136"/>
    </source>
</evidence>
<keyword evidence="15 18" id="KW-0472">Membrane</keyword>
<feature type="transmembrane region" description="Helical" evidence="18">
    <location>
        <begin position="52"/>
        <end position="73"/>
    </location>
</feature>
<feature type="transmembrane region" description="Helical" evidence="18">
    <location>
        <begin position="292"/>
        <end position="313"/>
    </location>
</feature>
<evidence type="ECO:0000256" key="4">
    <source>
        <dbReference type="ARBA" id="ARBA00012944"/>
    </source>
</evidence>
<keyword evidence="11 18" id="KW-1133">Transmembrane helix</keyword>
<accession>A0A8E6WTJ1</accession>
<keyword evidence="7" id="KW-0679">Respiratory chain</keyword>
<dbReference type="Pfam" id="PF01059">
    <property type="entry name" value="Oxidored_q5_N"/>
    <property type="match status" value="1"/>
</dbReference>
<feature type="transmembrane region" description="Helical" evidence="18">
    <location>
        <begin position="134"/>
        <end position="156"/>
    </location>
</feature>
<dbReference type="GO" id="GO:0015990">
    <property type="term" value="P:electron transport coupled proton transport"/>
    <property type="evidence" value="ECO:0007669"/>
    <property type="project" value="TreeGrafter"/>
</dbReference>
<dbReference type="PANTHER" id="PTHR43507:SF20">
    <property type="entry name" value="NADH-UBIQUINONE OXIDOREDUCTASE CHAIN 4"/>
    <property type="match status" value="1"/>
</dbReference>
<feature type="transmembrane region" description="Helical" evidence="18">
    <location>
        <begin position="267"/>
        <end position="286"/>
    </location>
</feature>
<comment type="catalytic activity">
    <reaction evidence="17">
        <text>a ubiquinone + NADH + 5 H(+)(in) = a ubiquinol + NAD(+) + 4 H(+)(out)</text>
        <dbReference type="Rhea" id="RHEA:29091"/>
        <dbReference type="Rhea" id="RHEA-COMP:9565"/>
        <dbReference type="Rhea" id="RHEA-COMP:9566"/>
        <dbReference type="ChEBI" id="CHEBI:15378"/>
        <dbReference type="ChEBI" id="CHEBI:16389"/>
        <dbReference type="ChEBI" id="CHEBI:17976"/>
        <dbReference type="ChEBI" id="CHEBI:57540"/>
        <dbReference type="ChEBI" id="CHEBI:57945"/>
        <dbReference type="EC" id="7.1.1.2"/>
    </reaction>
</comment>
<evidence type="ECO:0000313" key="21">
    <source>
        <dbReference type="EMBL" id="QVT15622.1"/>
    </source>
</evidence>
<feature type="transmembrane region" description="Helical" evidence="18">
    <location>
        <begin position="206"/>
        <end position="227"/>
    </location>
</feature>
<evidence type="ECO:0000256" key="12">
    <source>
        <dbReference type="ARBA" id="ARBA00023027"/>
    </source>
</evidence>
<evidence type="ECO:0000256" key="14">
    <source>
        <dbReference type="ARBA" id="ARBA00023128"/>
    </source>
</evidence>
<name>A0A8E6WTJ1_9CRUS</name>
<geneLocation type="mitochondrion" evidence="21"/>
<keyword evidence="14 21" id="KW-0496">Mitochondrion</keyword>
<reference evidence="21" key="1">
    <citation type="submission" date="2021-03" db="EMBL/GenBank/DDBJ databases">
        <authorList>
            <person name="Gu Y.-L."/>
            <person name="Sun C.-H."/>
            <person name="Liu P."/>
            <person name="Han B.-P."/>
        </authorList>
    </citation>
    <scope>NUCLEOTIDE SEQUENCE</scope>
</reference>
<dbReference type="GO" id="GO:0031966">
    <property type="term" value="C:mitochondrial membrane"/>
    <property type="evidence" value="ECO:0007669"/>
    <property type="project" value="UniProtKB-SubCell"/>
</dbReference>
<comment type="subcellular location">
    <subcellularLocation>
        <location evidence="2">Mitochondrion membrane</location>
        <topology evidence="2">Multi-pass membrane protein</topology>
    </subcellularLocation>
</comment>
<feature type="transmembrane region" description="Helical" evidence="18">
    <location>
        <begin position="176"/>
        <end position="194"/>
    </location>
</feature>
<feature type="domain" description="NADH:quinone oxidoreductase/Mrp antiporter transmembrane" evidence="19">
    <location>
        <begin position="102"/>
        <end position="381"/>
    </location>
</feature>
<keyword evidence="12" id="KW-0520">NAD</keyword>
<keyword evidence="6" id="KW-0813">Transport</keyword>
<dbReference type="GO" id="GO:0048039">
    <property type="term" value="F:ubiquinone binding"/>
    <property type="evidence" value="ECO:0007669"/>
    <property type="project" value="TreeGrafter"/>
</dbReference>
<dbReference type="AlphaFoldDB" id="A0A8E6WTJ1"/>
<evidence type="ECO:0000256" key="17">
    <source>
        <dbReference type="ARBA" id="ARBA00049551"/>
    </source>
</evidence>
<protein>
    <recommendedName>
        <fullName evidence="5">NADH-ubiquinone oxidoreductase chain 4</fullName>
        <ecNumber evidence="4">7.1.1.2</ecNumber>
    </recommendedName>
    <alternativeName>
        <fullName evidence="16">NADH dehydrogenase subunit 4</fullName>
    </alternativeName>
</protein>
<dbReference type="InterPro" id="IPR003918">
    <property type="entry name" value="NADH_UbQ_OxRdtase"/>
</dbReference>
<dbReference type="GO" id="GO:0042773">
    <property type="term" value="P:ATP synthesis coupled electron transport"/>
    <property type="evidence" value="ECO:0007669"/>
    <property type="project" value="InterPro"/>
</dbReference>
<gene>
    <name evidence="21" type="primary">nad4</name>
</gene>
<keyword evidence="13" id="KW-0830">Ubiquinone</keyword>
<comment type="function">
    <text evidence="1">Core subunit of the mitochondrial membrane respiratory chain NADH dehydrogenase (Complex I) that is believed to belong to the minimal assembly required for catalysis. Complex I functions in the transfer of electrons from NADH to the respiratory chain. The immediate electron acceptor for the enzyme is believed to be ubiquinone.</text>
</comment>
<evidence type="ECO:0000256" key="16">
    <source>
        <dbReference type="ARBA" id="ARBA00031025"/>
    </source>
</evidence>
<feature type="transmembrane region" description="Helical" evidence="18">
    <location>
        <begin position="325"/>
        <end position="344"/>
    </location>
</feature>
<evidence type="ECO:0000256" key="2">
    <source>
        <dbReference type="ARBA" id="ARBA00004225"/>
    </source>
</evidence>
<dbReference type="InterPro" id="IPR000260">
    <property type="entry name" value="NADH4_N"/>
</dbReference>
<feature type="transmembrane region" description="Helical" evidence="18">
    <location>
        <begin position="80"/>
        <end position="99"/>
    </location>
</feature>
<evidence type="ECO:0000259" key="20">
    <source>
        <dbReference type="Pfam" id="PF01059"/>
    </source>
</evidence>
<dbReference type="InterPro" id="IPR001750">
    <property type="entry name" value="ND/Mrp_TM"/>
</dbReference>
<dbReference type="PANTHER" id="PTHR43507">
    <property type="entry name" value="NADH-UBIQUINONE OXIDOREDUCTASE CHAIN 4"/>
    <property type="match status" value="1"/>
</dbReference>
<keyword evidence="8 18" id="KW-0812">Transmembrane</keyword>
<evidence type="ECO:0000256" key="18">
    <source>
        <dbReference type="SAM" id="Phobius"/>
    </source>
</evidence>
<sequence length="439" mass="49101">MLKFGFFILFLLSMISEWSWMIFMVMMASFLWLNSMSSFNLGMVDVFQMDNLSFLLNSLTFWIVSLMLMMSFYVKSYKNFPQPFSVLSFLMLIFLIFSFSTSNVLIFYIMFEATLIPIFLLVMGWGYQPERITASYFLLFYTLTASLPLLLSVLYVDKSLMTLDFTILSFSSMSGMILFWGLVLAFLIKLPIYLGHLWLPKAHVEAPVAGSMILAGVLLKLGGYGLIRISPLIQESMKMASNQLIPLGLLGGMLASLICLRQVDCKSLVAYSSVAHMALVIVGLAMNTFYGMAGAVIIMIAHGICSSGLFALVGMIYERTSTRNLIMLRGMITCAPLLSLWWFLFSISNMAAPPTPSLAGEIYIFVSSLSWFGVSALLVGLLSFLAGAYNLYLFVGTQHGNKMSSMSVFLDASLREHLTLVLHFVPFIFSMPLLVNFYS</sequence>
<evidence type="ECO:0000259" key="19">
    <source>
        <dbReference type="Pfam" id="PF00361"/>
    </source>
</evidence>